<feature type="region of interest" description="Disordered" evidence="9">
    <location>
        <begin position="93"/>
        <end position="127"/>
    </location>
</feature>
<dbReference type="GO" id="GO:0003700">
    <property type="term" value="F:DNA-binding transcription factor activity"/>
    <property type="evidence" value="ECO:0007669"/>
    <property type="project" value="InterPro"/>
</dbReference>
<keyword evidence="6 8" id="KW-1035">Host cytoplasm</keyword>
<protein>
    <recommendedName>
        <fullName evidence="1 8">Protein Rev</fullName>
    </recommendedName>
    <alternativeName>
        <fullName evidence="7 8">Regulator of expression of viral proteins</fullName>
    </alternativeName>
</protein>
<evidence type="ECO:0000256" key="6">
    <source>
        <dbReference type="ARBA" id="ARBA00023200"/>
    </source>
</evidence>
<accession>A4UDH6</accession>
<organismHost>
    <name type="scientific">Cercopithecidae</name>
    <name type="common">Old World monkeys</name>
    <dbReference type="NCBI Taxonomy" id="9527"/>
</organismHost>
<evidence type="ECO:0000256" key="7">
    <source>
        <dbReference type="ARBA" id="ARBA00031496"/>
    </source>
</evidence>
<keyword evidence="3 8" id="KW-1048">Host nucleus</keyword>
<evidence type="ECO:0000313" key="10">
    <source>
        <dbReference type="EMBL" id="ABO61059.1"/>
    </source>
</evidence>
<sequence length="127" mass="14013">MAGTGRDIEELLKACQTIKILYNSRAGLFSSSSTDPYPSPGGTKNARRNRRRRWRQRQCQIRALSERILVSYLGRPPQPDSVELPDLEKLSLKPLVADPADSPSPPEVEHLSVAQGESNQHPPSGSP</sequence>
<dbReference type="InterPro" id="IPR000625">
    <property type="entry name" value="REV_protein"/>
</dbReference>
<evidence type="ECO:0000256" key="4">
    <source>
        <dbReference type="ARBA" id="ARBA00022816"/>
    </source>
</evidence>
<feature type="compositionally biased region" description="Basic residues" evidence="9">
    <location>
        <begin position="45"/>
        <end position="56"/>
    </location>
</feature>
<evidence type="ECO:0000256" key="9">
    <source>
        <dbReference type="SAM" id="MobiDB-lite"/>
    </source>
</evidence>
<dbReference type="GO" id="GO:0003723">
    <property type="term" value="F:RNA binding"/>
    <property type="evidence" value="ECO:0007669"/>
    <property type="project" value="UniProtKB-KW"/>
</dbReference>
<feature type="compositionally biased region" description="Polar residues" evidence="9">
    <location>
        <begin position="115"/>
        <end position="127"/>
    </location>
</feature>
<evidence type="ECO:0000256" key="2">
    <source>
        <dbReference type="ARBA" id="ARBA00022448"/>
    </source>
</evidence>
<keyword evidence="5 8" id="KW-0694">RNA-binding</keyword>
<dbReference type="Pfam" id="PF00424">
    <property type="entry name" value="REV"/>
    <property type="match status" value="1"/>
</dbReference>
<evidence type="ECO:0000256" key="3">
    <source>
        <dbReference type="ARBA" id="ARBA00022562"/>
    </source>
</evidence>
<feature type="region of interest" description="Disordered" evidence="9">
    <location>
        <begin position="28"/>
        <end position="57"/>
    </location>
</feature>
<organism evidence="10">
    <name type="scientific">Simian immunodeficiency virus</name>
    <name type="common">SIV</name>
    <dbReference type="NCBI Taxonomy" id="11723"/>
    <lineage>
        <taxon>Viruses</taxon>
        <taxon>Riboviria</taxon>
        <taxon>Pararnavirae</taxon>
        <taxon>Artverviricota</taxon>
        <taxon>Revtraviricetes</taxon>
        <taxon>Ortervirales</taxon>
        <taxon>Retroviridae</taxon>
        <taxon>Orthoretrovirinae</taxon>
        <taxon>Lentivirus</taxon>
        <taxon>Lentivirus simimdef</taxon>
    </lineage>
</organism>
<organismHost>
    <name type="scientific">Pan troglodytes</name>
    <name type="common">Chimpanzee</name>
    <dbReference type="NCBI Taxonomy" id="9598"/>
</organismHost>
<dbReference type="GO" id="GO:0044196">
    <property type="term" value="C:host cell nucleolus"/>
    <property type="evidence" value="ECO:0007669"/>
    <property type="project" value="UniProtKB-SubCell"/>
</dbReference>
<dbReference type="GO" id="GO:0030430">
    <property type="term" value="C:host cell cytoplasm"/>
    <property type="evidence" value="ECO:0007669"/>
    <property type="project" value="UniProtKB-SubCell"/>
</dbReference>
<evidence type="ECO:0000256" key="8">
    <source>
        <dbReference type="RuleBase" id="RU364044"/>
    </source>
</evidence>
<proteinExistence type="predicted"/>
<comment type="subunit">
    <text evidence="8">Homomultimer; when bound to the RRE. Multimeric assembly is essential for activity.</text>
</comment>
<dbReference type="GO" id="GO:0051028">
    <property type="term" value="P:mRNA transport"/>
    <property type="evidence" value="ECO:0007669"/>
    <property type="project" value="UniProtKB-KW"/>
</dbReference>
<name>A4UDH6_SIV</name>
<evidence type="ECO:0000256" key="1">
    <source>
        <dbReference type="ARBA" id="ARBA00020269"/>
    </source>
</evidence>
<gene>
    <name evidence="8 10" type="primary">rev</name>
</gene>
<reference evidence="10" key="1">
    <citation type="journal article" date="2007" name="Virology">
        <title>Full-length sequence analysis of SIVmus in wild populations of mustached monkeys (Cercopithecus cephus) from Cameroon provides evidence for two co-circulating SIVmus lineages.</title>
        <authorList>
            <person name="Aghokeng A.F."/>
            <person name="Bailes E."/>
            <person name="Loul S."/>
            <person name="Courgnaud V."/>
            <person name="Mpoudi-Ngolle E."/>
            <person name="Sharp P.M."/>
            <person name="Delaporte E."/>
            <person name="Peeters M."/>
        </authorList>
    </citation>
    <scope>NUCLEOTIDE SEQUENCE</scope>
    <source>
        <strain evidence="10">SIVmus01CM2500</strain>
    </source>
</reference>
<evidence type="ECO:0000256" key="5">
    <source>
        <dbReference type="ARBA" id="ARBA00022884"/>
    </source>
</evidence>
<dbReference type="EMBL" id="EF070331">
    <property type="protein sequence ID" value="ABO61059.1"/>
    <property type="molecule type" value="Genomic_DNA"/>
</dbReference>
<comment type="subcellular location">
    <subcellularLocation>
        <location evidence="8">Host cytoplasm</location>
    </subcellularLocation>
    <subcellularLocation>
        <location evidence="8">Host nucleus</location>
        <location evidence="8">Host nucleolus</location>
    </subcellularLocation>
</comment>
<keyword evidence="4 8" id="KW-0509">mRNA transport</keyword>
<dbReference type="Gene3D" id="6.10.140.630">
    <property type="match status" value="1"/>
</dbReference>
<keyword evidence="2 8" id="KW-0813">Transport</keyword>
<comment type="function">
    <text evidence="8">Escorts unspliced or incompletely spliced viral pre-mRNAs (late transcripts) out of the nucleus of infected cells. These pre-mRNAs carry a recognition sequence called Rev responsive element (RRE) located in the env gene, that is not present in fully spliced viral mRNAs (early transcripts). This function is essential since most viral proteins are translated from unspliced or partially spliced pre-mRNAs which cannot exit the nucleus by the pathway used by fully processed cellular mRNAs.</text>
</comment>